<dbReference type="Proteomes" id="UP001234202">
    <property type="component" value="Unassembled WGS sequence"/>
</dbReference>
<accession>A0ACC2X0H4</accession>
<gene>
    <name evidence="1" type="ORF">QFC24_006663</name>
</gene>
<comment type="caution">
    <text evidence="1">The sequence shown here is derived from an EMBL/GenBank/DDBJ whole genome shotgun (WGS) entry which is preliminary data.</text>
</comment>
<organism evidence="1 2">
    <name type="scientific">Naganishia onofrii</name>
    <dbReference type="NCBI Taxonomy" id="1851511"/>
    <lineage>
        <taxon>Eukaryota</taxon>
        <taxon>Fungi</taxon>
        <taxon>Dikarya</taxon>
        <taxon>Basidiomycota</taxon>
        <taxon>Agaricomycotina</taxon>
        <taxon>Tremellomycetes</taxon>
        <taxon>Filobasidiales</taxon>
        <taxon>Filobasidiaceae</taxon>
        <taxon>Naganishia</taxon>
    </lineage>
</organism>
<keyword evidence="2" id="KW-1185">Reference proteome</keyword>
<proteinExistence type="predicted"/>
<protein>
    <submittedName>
        <fullName evidence="1">Uncharacterized protein</fullName>
    </submittedName>
</protein>
<dbReference type="EMBL" id="JASBWV010000035">
    <property type="protein sequence ID" value="KAJ9116772.1"/>
    <property type="molecule type" value="Genomic_DNA"/>
</dbReference>
<evidence type="ECO:0000313" key="1">
    <source>
        <dbReference type="EMBL" id="KAJ9116772.1"/>
    </source>
</evidence>
<reference evidence="1" key="1">
    <citation type="submission" date="2023-04" db="EMBL/GenBank/DDBJ databases">
        <title>Draft Genome sequencing of Naganishia species isolated from polar environments using Oxford Nanopore Technology.</title>
        <authorList>
            <person name="Leo P."/>
            <person name="Venkateswaran K."/>
        </authorList>
    </citation>
    <scope>NUCLEOTIDE SEQUENCE</scope>
    <source>
        <strain evidence="1">DBVPG 5303</strain>
    </source>
</reference>
<name>A0ACC2X0H4_9TREE</name>
<sequence length="253" mass="29606">MSVSYPLPARFTFPRVLFFLVPASDAEGLWWWFRYGFPNPPEEYIGSQEQKDKLKKSYDRKVQYMKEINGPIWNGEFGPVYASPETPNAEKINAGRYRALKDQLEIYDEPGAKASWSIWLWKDIGFQGMTYVNKETAYMTLLAPFLKKKKELVVDAWGVDDTPVRELFQPLIDWTNQAVPGLKNKYPSTWNEKRYLRRVVREILIAEALCDEYAEYFRDKSMDELDALAKSFHYDNCVQRTELNSILTAHRGD</sequence>
<evidence type="ECO:0000313" key="2">
    <source>
        <dbReference type="Proteomes" id="UP001234202"/>
    </source>
</evidence>